<reference evidence="2" key="1">
    <citation type="submission" date="2016-10" db="EMBL/GenBank/DDBJ databases">
        <authorList>
            <person name="Varghese N."/>
            <person name="Submissions S."/>
        </authorList>
    </citation>
    <scope>NUCLEOTIDE SEQUENCE [LARGE SCALE GENOMIC DNA]</scope>
    <source>
        <strain evidence="2">DSM 23445</strain>
    </source>
</reference>
<organism evidence="1 2">
    <name type="scientific">Algoriphagus locisalis</name>
    <dbReference type="NCBI Taxonomy" id="305507"/>
    <lineage>
        <taxon>Bacteria</taxon>
        <taxon>Pseudomonadati</taxon>
        <taxon>Bacteroidota</taxon>
        <taxon>Cytophagia</taxon>
        <taxon>Cytophagales</taxon>
        <taxon>Cyclobacteriaceae</taxon>
        <taxon>Algoriphagus</taxon>
    </lineage>
</organism>
<dbReference type="RefSeq" id="WP_091695329.1">
    <property type="nucleotide sequence ID" value="NZ_FPBF01000004.1"/>
</dbReference>
<evidence type="ECO:0000313" key="2">
    <source>
        <dbReference type="Proteomes" id="UP000199673"/>
    </source>
</evidence>
<evidence type="ECO:0000313" key="1">
    <source>
        <dbReference type="EMBL" id="SFT99144.1"/>
    </source>
</evidence>
<protein>
    <recommendedName>
        <fullName evidence="3">DUF4221 domain-containing protein</fullName>
    </recommendedName>
</protein>
<dbReference type="AlphaFoldDB" id="A0A1I7CIE0"/>
<name>A0A1I7CIE0_9BACT</name>
<dbReference type="OrthoDB" id="815611at2"/>
<dbReference type="PROSITE" id="PS51257">
    <property type="entry name" value="PROKAR_LIPOPROTEIN"/>
    <property type="match status" value="1"/>
</dbReference>
<keyword evidence="2" id="KW-1185">Reference proteome</keyword>
<dbReference type="Proteomes" id="UP000199673">
    <property type="component" value="Unassembled WGS sequence"/>
</dbReference>
<gene>
    <name evidence="1" type="ORF">SAMN04489724_3227</name>
</gene>
<accession>A0A1I7CIE0</accession>
<dbReference type="EMBL" id="FPBF01000004">
    <property type="protein sequence ID" value="SFT99144.1"/>
    <property type="molecule type" value="Genomic_DNA"/>
</dbReference>
<proteinExistence type="predicted"/>
<sequence>MKRNYTLFTCIVILASACSSPKSESEKQTKTSNEWELQIVDSIQVDYLGSVDGGEFRNGKGVVFDFKTNSLIEFDETGKILNQQSYPKEGPGAVVYPTTLRYDERGKLYGMSFLSWLYEFNPDLTLKRQIDMPFLAISNDGMSFGRNFEPWNGHIISWYPGRDGADQYDPFFFRDNFLLEKLNLTTAEAEPIVKLPPTSRYSSDKFYERSHLRFGIVADKLYLVLNNEPLIHSYDMAKGFEYIRTFTFSPSVFFDNGEHSKAYEYISRYRMLDGRISGFYPRPDGIFVTYTEGISEDIFIQNDLKNPENFPKYGEFQRHILKFMNTDSIWSNEIVIPNTIDQIMNIESLAKPFYALRNDEYIGEEQDYLTFYKLQLVQK</sequence>
<evidence type="ECO:0008006" key="3">
    <source>
        <dbReference type="Google" id="ProtNLM"/>
    </source>
</evidence>
<dbReference type="STRING" id="305507.SAMN04489724_3227"/>